<dbReference type="Proteomes" id="UP001589810">
    <property type="component" value="Unassembled WGS sequence"/>
</dbReference>
<sequence>MAVPVEQWIAVRRLLDQSRGALSLLAAQRYPASRLVPGSPFLALSVPSSPVPAADLRLSWAASPPFSVPAPDFLPFGFVTYSAAIASVEPVENRSCYRLLTVAGPQLTFGPGSLFDRLDTAEALAHEFCGGGTAFRDRLGDPFDLCGRSVIPDVQTLLVSRDGYFAPPTGQLPPAGADLPHLFDGSSFYLGVGLDPLPLSASILTVSVVDSLPDAAPFTPDAVSRFLRSEPVTPAGAAVLALALRHAALLL</sequence>
<keyword evidence="2" id="KW-1185">Reference proteome</keyword>
<reference evidence="1 2" key="1">
    <citation type="submission" date="2024-09" db="EMBL/GenBank/DDBJ databases">
        <authorList>
            <person name="Sun Q."/>
            <person name="Mori K."/>
        </authorList>
    </citation>
    <scope>NUCLEOTIDE SEQUENCE [LARGE SCALE GENOMIC DNA]</scope>
    <source>
        <strain evidence="1 2">TBRC 1432</strain>
    </source>
</reference>
<comment type="caution">
    <text evidence="1">The sequence shown here is derived from an EMBL/GenBank/DDBJ whole genome shotgun (WGS) entry which is preliminary data.</text>
</comment>
<evidence type="ECO:0000313" key="2">
    <source>
        <dbReference type="Proteomes" id="UP001589810"/>
    </source>
</evidence>
<dbReference type="RefSeq" id="WP_273941578.1">
    <property type="nucleotide sequence ID" value="NZ_CP097263.1"/>
</dbReference>
<name>A0ABV6MSB3_9PSEU</name>
<gene>
    <name evidence="1" type="ORF">ACFFH7_16915</name>
</gene>
<proteinExistence type="predicted"/>
<accession>A0ABV6MSB3</accession>
<dbReference type="EMBL" id="JBHLUD010000004">
    <property type="protein sequence ID" value="MFC0543185.1"/>
    <property type="molecule type" value="Genomic_DNA"/>
</dbReference>
<protein>
    <submittedName>
        <fullName evidence="1">Uncharacterized protein</fullName>
    </submittedName>
</protein>
<evidence type="ECO:0000313" key="1">
    <source>
        <dbReference type="EMBL" id="MFC0543185.1"/>
    </source>
</evidence>
<organism evidence="1 2">
    <name type="scientific">Kutzneria chonburiensis</name>
    <dbReference type="NCBI Taxonomy" id="1483604"/>
    <lineage>
        <taxon>Bacteria</taxon>
        <taxon>Bacillati</taxon>
        <taxon>Actinomycetota</taxon>
        <taxon>Actinomycetes</taxon>
        <taxon>Pseudonocardiales</taxon>
        <taxon>Pseudonocardiaceae</taxon>
        <taxon>Kutzneria</taxon>
    </lineage>
</organism>